<proteinExistence type="predicted"/>
<dbReference type="Proteomes" id="UP001165079">
    <property type="component" value="Unassembled WGS sequence"/>
</dbReference>
<dbReference type="AlphaFoldDB" id="A0A9W6SL61"/>
<accession>A0A9W6SL61</accession>
<keyword evidence="2" id="KW-1185">Reference proteome</keyword>
<dbReference type="CDD" id="cd04434">
    <property type="entry name" value="LanC_like"/>
    <property type="match status" value="1"/>
</dbReference>
<name>A0A9W6SL61_9ACTN</name>
<sequence>MSGMPRAREAEDLAARALDWLLRHARETETGPQWPHVPSGEETYRYLYHGSLGVIAALVEGHRHFGDDRYAEAALRGTRATIALYEGADDCTLQNGLSGFAYVMRGVGRHLGDAEAAAASKRALESIRERFDGTGWLWAGRRFFELFYGNAGTALAALACEDVDLAVTAVEPFLAYDLAEEPDPEPTLRYMHQATGKPHHIGHGTLGAAYALIATGHASGRTDLVDHGLTGVHDVIGRNEGGEDDFLVTFMTPPNDPKPPFRYGWCNGVAGDAQVFRLLAGLTGDPTWSSYVDRCWHSITTSGLPARLHPGFWDNSGRCCGTAGVLALACDRMAETGEGGDFAEVLLADMAARATVDDEGARWSHHDHTDGTDLEPQLGWAHGNAGIVPELLRYARLATGREGDYAIRVPHQPAAQASGQATSVSTGSA</sequence>
<dbReference type="InterPro" id="IPR007822">
    <property type="entry name" value="LANC-like"/>
</dbReference>
<comment type="caution">
    <text evidence="1">The sequence shown here is derived from an EMBL/GenBank/DDBJ whole genome shotgun (WGS) entry which is preliminary data.</text>
</comment>
<dbReference type="SUPFAM" id="SSF158745">
    <property type="entry name" value="LanC-like"/>
    <property type="match status" value="1"/>
</dbReference>
<evidence type="ECO:0000313" key="1">
    <source>
        <dbReference type="EMBL" id="GLZ77822.1"/>
    </source>
</evidence>
<dbReference type="InterPro" id="IPR012341">
    <property type="entry name" value="6hp_glycosidase-like_sf"/>
</dbReference>
<dbReference type="GO" id="GO:0005975">
    <property type="term" value="P:carbohydrate metabolic process"/>
    <property type="evidence" value="ECO:0007669"/>
    <property type="project" value="InterPro"/>
</dbReference>
<dbReference type="Gene3D" id="1.50.10.10">
    <property type="match status" value="2"/>
</dbReference>
<reference evidence="1" key="1">
    <citation type="submission" date="2023-03" db="EMBL/GenBank/DDBJ databases">
        <title>Actinorhabdospora filicis NBRC 111898.</title>
        <authorList>
            <person name="Ichikawa N."/>
            <person name="Sato H."/>
            <person name="Tonouchi N."/>
        </authorList>
    </citation>
    <scope>NUCLEOTIDE SEQUENCE</scope>
    <source>
        <strain evidence="1">NBRC 111898</strain>
    </source>
</reference>
<dbReference type="Pfam" id="PF05147">
    <property type="entry name" value="LANC_like"/>
    <property type="match status" value="2"/>
</dbReference>
<gene>
    <name evidence="1" type="ORF">Afil01_26290</name>
</gene>
<dbReference type="SMART" id="SM01260">
    <property type="entry name" value="LANC_like"/>
    <property type="match status" value="1"/>
</dbReference>
<organism evidence="1 2">
    <name type="scientific">Actinorhabdospora filicis</name>
    <dbReference type="NCBI Taxonomy" id="1785913"/>
    <lineage>
        <taxon>Bacteria</taxon>
        <taxon>Bacillati</taxon>
        <taxon>Actinomycetota</taxon>
        <taxon>Actinomycetes</taxon>
        <taxon>Micromonosporales</taxon>
        <taxon>Micromonosporaceae</taxon>
        <taxon>Actinorhabdospora</taxon>
    </lineage>
</organism>
<dbReference type="GO" id="GO:0031179">
    <property type="term" value="P:peptide modification"/>
    <property type="evidence" value="ECO:0007669"/>
    <property type="project" value="InterPro"/>
</dbReference>
<dbReference type="PRINTS" id="PR01950">
    <property type="entry name" value="LANCSUPER"/>
</dbReference>
<dbReference type="EMBL" id="BSTX01000002">
    <property type="protein sequence ID" value="GLZ77822.1"/>
    <property type="molecule type" value="Genomic_DNA"/>
</dbReference>
<evidence type="ECO:0008006" key="3">
    <source>
        <dbReference type="Google" id="ProtNLM"/>
    </source>
</evidence>
<evidence type="ECO:0000313" key="2">
    <source>
        <dbReference type="Proteomes" id="UP001165079"/>
    </source>
</evidence>
<protein>
    <recommendedName>
        <fullName evidence="3">Lanthionine synthetase C family protein</fullName>
    </recommendedName>
</protein>